<evidence type="ECO:0000313" key="4">
    <source>
        <dbReference type="EMBL" id="QJH94622.1"/>
    </source>
</evidence>
<dbReference type="Gene3D" id="3.40.5.80">
    <property type="match status" value="1"/>
</dbReference>
<reference evidence="3" key="1">
    <citation type="submission" date="2020-03" db="EMBL/GenBank/DDBJ databases">
        <title>The deep terrestrial virosphere.</title>
        <authorList>
            <person name="Holmfeldt K."/>
            <person name="Nilsson E."/>
            <person name="Simone D."/>
            <person name="Lopez-Fernandez M."/>
            <person name="Wu X."/>
            <person name="de Brujin I."/>
            <person name="Lundin D."/>
            <person name="Andersson A."/>
            <person name="Bertilsson S."/>
            <person name="Dopson M."/>
        </authorList>
    </citation>
    <scope>NUCLEOTIDE SEQUENCE</scope>
    <source>
        <strain evidence="3">TM448A00282</strain>
        <strain evidence="4">TM448B00260</strain>
    </source>
</reference>
<feature type="domain" description="Mu-like prophage FluMu N-terminal" evidence="2">
    <location>
        <begin position="44"/>
        <end position="81"/>
    </location>
</feature>
<sequence length="141" mass="14322">MAKTPVKAAVKPAAKAAAKKAVANQGAETELLDGIFVRSLPPTFRRAGFTFTRDGFGLLLENLTQAQLDAIEAEPMLSVTQAQFPATAEADAKLAELAKAQAATEPTPPAAPTADDAKANANSAGGTGGTQGDQDNTEGNA</sequence>
<evidence type="ECO:0000313" key="3">
    <source>
        <dbReference type="EMBL" id="QJA45787.1"/>
    </source>
</evidence>
<dbReference type="InterPro" id="IPR041227">
    <property type="entry name" value="FluMu_N"/>
</dbReference>
<organism evidence="3">
    <name type="scientific">viral metagenome</name>
    <dbReference type="NCBI Taxonomy" id="1070528"/>
    <lineage>
        <taxon>unclassified sequences</taxon>
        <taxon>metagenomes</taxon>
        <taxon>organismal metagenomes</taxon>
    </lineage>
</organism>
<feature type="region of interest" description="Disordered" evidence="1">
    <location>
        <begin position="97"/>
        <end position="141"/>
    </location>
</feature>
<dbReference type="EMBL" id="MT144603">
    <property type="protein sequence ID" value="QJH94622.1"/>
    <property type="molecule type" value="Genomic_DNA"/>
</dbReference>
<dbReference type="SUPFAM" id="SSF160059">
    <property type="entry name" value="PriA/YqbF domain"/>
    <property type="match status" value="1"/>
</dbReference>
<dbReference type="Pfam" id="PF17891">
    <property type="entry name" value="FluMu_N"/>
    <property type="match status" value="1"/>
</dbReference>
<dbReference type="AlphaFoldDB" id="A0A6H1ZEH8"/>
<gene>
    <name evidence="3" type="ORF">TM448A00282_0021</name>
    <name evidence="4" type="ORF">TM448B00260_0026</name>
</gene>
<accession>A0A6H1ZEH8</accession>
<proteinExistence type="predicted"/>
<dbReference type="EMBL" id="MT143997">
    <property type="protein sequence ID" value="QJA45787.1"/>
    <property type="molecule type" value="Genomic_DNA"/>
</dbReference>
<evidence type="ECO:0000259" key="2">
    <source>
        <dbReference type="Pfam" id="PF17891"/>
    </source>
</evidence>
<evidence type="ECO:0000256" key="1">
    <source>
        <dbReference type="SAM" id="MobiDB-lite"/>
    </source>
</evidence>
<name>A0A6H1ZEH8_9ZZZZ</name>
<protein>
    <recommendedName>
        <fullName evidence="2">Mu-like prophage FluMu N-terminal domain-containing protein</fullName>
    </recommendedName>
</protein>